<dbReference type="FunFam" id="1.20.5.110:FF:000058">
    <property type="entry name" value="VAM7p Vacuolar SNARE protein"/>
    <property type="match status" value="1"/>
</dbReference>
<dbReference type="GO" id="GO:0031201">
    <property type="term" value="C:SNARE complex"/>
    <property type="evidence" value="ECO:0007669"/>
    <property type="project" value="TreeGrafter"/>
</dbReference>
<keyword evidence="2" id="KW-0926">Vacuole</keyword>
<dbReference type="PANTHER" id="PTHR19957">
    <property type="entry name" value="SYNTAXIN"/>
    <property type="match status" value="1"/>
</dbReference>
<dbReference type="GO" id="GO:0000329">
    <property type="term" value="C:fungal-type vacuole membrane"/>
    <property type="evidence" value="ECO:0007669"/>
    <property type="project" value="UniProtKB-ARBA"/>
</dbReference>
<evidence type="ECO:0000313" key="12">
    <source>
        <dbReference type="Proteomes" id="UP001287286"/>
    </source>
</evidence>
<dbReference type="InterPro" id="IPR045242">
    <property type="entry name" value="Syntaxin"/>
</dbReference>
<dbReference type="Proteomes" id="UP001287286">
    <property type="component" value="Unassembled WGS sequence"/>
</dbReference>
<dbReference type="CDD" id="cd06897">
    <property type="entry name" value="PX_SNARE"/>
    <property type="match status" value="1"/>
</dbReference>
<dbReference type="EMBL" id="LCWV01000010">
    <property type="protein sequence ID" value="PWI70155.1"/>
    <property type="molecule type" value="Genomic_DNA"/>
</dbReference>
<evidence type="ECO:0000313" key="10">
    <source>
        <dbReference type="EMBL" id="PWI70155.1"/>
    </source>
</evidence>
<protein>
    <submittedName>
        <fullName evidence="10">Vacuolar morphogenesis protein 7 like protein</fullName>
    </submittedName>
</protein>
<dbReference type="Gene3D" id="3.30.1520.10">
    <property type="entry name" value="Phox-like domain"/>
    <property type="match status" value="1"/>
</dbReference>
<comment type="subcellular location">
    <subcellularLocation>
        <location evidence="1">Vacuole</location>
    </subcellularLocation>
</comment>
<sequence length="496" mass="53486">MSRASTYLHSGALQCPARHPTKLERRHLADPGANVAADCRLALLLLRPGGLASLITSIHPSTAHHCTLAASHTTPPISTSGINTYPYSPTDLRQTNILSRHRTSLHWATDGRRRPLSRQSTNEGARVAMAPPPEIAIPSTSVSDEGSSKPYTLYNITLRLPLRSYIVQKRYSDFASLHAALVEHVGAPPPHPLPGKHWLKSTVSSPALARERQLGLEKYLRTIAETPDRRWRDTSAWRSFLNLPSVGSTTSSAVSAAGMVGNAAAGAADPGTWLDMHRELKVCLHEARQCLSRRDGAAEGSNSTAVAEAGAAAKKALVKAGSLTATLTDGLRKIQESARLGDGELRRRRDLVSAARMERDVLEKLSNNMPSSASHGGSGIGIGIGTAQGPPSASEKATLLRGGKPAGGRVLGAPLPETERTRELDNAGVLLLQKQEMAAQDEQLEQLTAIIRRQREMGLQINEEVEAQSEMLDRMEQDATRLQGKVDVANNRIRKM</sequence>
<dbReference type="CDD" id="cd15858">
    <property type="entry name" value="SNARE_VAM7"/>
    <property type="match status" value="1"/>
</dbReference>
<dbReference type="GO" id="GO:0006886">
    <property type="term" value="P:intracellular protein transport"/>
    <property type="evidence" value="ECO:0007669"/>
    <property type="project" value="TreeGrafter"/>
</dbReference>
<reference evidence="10 11" key="2">
    <citation type="journal article" date="2016" name="Front. Microbiol.">
        <title>Genome and transcriptome sequences reveal the specific parasitism of the nematophagous Purpureocillium lilacinum 36-1.</title>
        <authorList>
            <person name="Xie J."/>
            <person name="Li S."/>
            <person name="Mo C."/>
            <person name="Xiao X."/>
            <person name="Peng D."/>
            <person name="Wang G."/>
            <person name="Xiao Y."/>
        </authorList>
    </citation>
    <scope>NUCLEOTIDE SEQUENCE [LARGE SCALE GENOMIC DNA]</scope>
    <source>
        <strain evidence="10 11">36-1</strain>
    </source>
</reference>
<feature type="domain" description="T-SNARE coiled-coil homology" evidence="7">
    <location>
        <begin position="434"/>
        <end position="496"/>
    </location>
</feature>
<evidence type="ECO:0000256" key="6">
    <source>
        <dbReference type="SAM" id="MobiDB-lite"/>
    </source>
</evidence>
<evidence type="ECO:0000256" key="4">
    <source>
        <dbReference type="ARBA" id="ARBA00054927"/>
    </source>
</evidence>
<dbReference type="PROSITE" id="PS50192">
    <property type="entry name" value="T_SNARE"/>
    <property type="match status" value="1"/>
</dbReference>
<dbReference type="SUPFAM" id="SSF64268">
    <property type="entry name" value="PX domain"/>
    <property type="match status" value="1"/>
</dbReference>
<dbReference type="Pfam" id="PF00787">
    <property type="entry name" value="PX"/>
    <property type="match status" value="1"/>
</dbReference>
<dbReference type="InterPro" id="IPR000727">
    <property type="entry name" value="T_SNARE_dom"/>
</dbReference>
<evidence type="ECO:0000313" key="11">
    <source>
        <dbReference type="Proteomes" id="UP000245956"/>
    </source>
</evidence>
<dbReference type="AlphaFoldDB" id="A0A2U3E6K7"/>
<reference evidence="9 12" key="4">
    <citation type="journal article" date="2024" name="Microbiol. Resour. Announc.">
        <title>Genome annotations for the ascomycete fungi Trichoderma harzianum, Trichoderma aggressivum, and Purpureocillium lilacinum.</title>
        <authorList>
            <person name="Beijen E.P.W."/>
            <person name="Ohm R.A."/>
        </authorList>
    </citation>
    <scope>NUCLEOTIDE SEQUENCE [LARGE SCALE GENOMIC DNA]</scope>
    <source>
        <strain evidence="9 12">CBS 150709</strain>
    </source>
</reference>
<dbReference type="GO" id="GO:0012505">
    <property type="term" value="C:endomembrane system"/>
    <property type="evidence" value="ECO:0007669"/>
    <property type="project" value="TreeGrafter"/>
</dbReference>
<dbReference type="GO" id="GO:0035091">
    <property type="term" value="F:phosphatidylinositol binding"/>
    <property type="evidence" value="ECO:0007669"/>
    <property type="project" value="InterPro"/>
</dbReference>
<evidence type="ECO:0000259" key="7">
    <source>
        <dbReference type="PROSITE" id="PS50192"/>
    </source>
</evidence>
<proteinExistence type="predicted"/>
<keyword evidence="3 5" id="KW-0175">Coiled coil</keyword>
<accession>A0A2U3E6K7</accession>
<evidence type="ECO:0000256" key="5">
    <source>
        <dbReference type="SAM" id="Coils"/>
    </source>
</evidence>
<reference evidence="10" key="1">
    <citation type="submission" date="2015-05" db="EMBL/GenBank/DDBJ databases">
        <authorList>
            <person name="Wang D.B."/>
            <person name="Wang M."/>
        </authorList>
    </citation>
    <scope>NUCLEOTIDE SEQUENCE</scope>
    <source>
        <strain evidence="10">36-1</strain>
    </source>
</reference>
<dbReference type="InterPro" id="IPR036871">
    <property type="entry name" value="PX_dom_sf"/>
</dbReference>
<comment type="function">
    <text evidence="4">Essential for proper morphogenesis of the vacuole. May exist as structural reinforcement on the surface of the vacuolar membrane and be required for maintenance against rupture by osmotic pressure.</text>
</comment>
<evidence type="ECO:0000313" key="9">
    <source>
        <dbReference type="EMBL" id="KAK4085001.1"/>
    </source>
</evidence>
<dbReference type="SMART" id="SM00397">
    <property type="entry name" value="t_SNARE"/>
    <property type="match status" value="1"/>
</dbReference>
<feature type="region of interest" description="Disordered" evidence="6">
    <location>
        <begin position="388"/>
        <end position="413"/>
    </location>
</feature>
<dbReference type="SMART" id="SM00312">
    <property type="entry name" value="PX"/>
    <property type="match status" value="1"/>
</dbReference>
<dbReference type="PANTHER" id="PTHR19957:SF257">
    <property type="entry name" value="VACUOLAR MORPHOGENESIS PROTEIN 7 HOMOLOG"/>
    <property type="match status" value="1"/>
</dbReference>
<comment type="caution">
    <text evidence="10">The sequence shown here is derived from an EMBL/GenBank/DDBJ whole genome shotgun (WGS) entry which is preliminary data.</text>
</comment>
<dbReference type="GO" id="GO:0006906">
    <property type="term" value="P:vesicle fusion"/>
    <property type="evidence" value="ECO:0007669"/>
    <property type="project" value="TreeGrafter"/>
</dbReference>
<name>A0A2U3E6K7_PURLI</name>
<dbReference type="Proteomes" id="UP000245956">
    <property type="component" value="Unassembled WGS sequence"/>
</dbReference>
<dbReference type="EMBL" id="JAWRVI010000048">
    <property type="protein sequence ID" value="KAK4085001.1"/>
    <property type="molecule type" value="Genomic_DNA"/>
</dbReference>
<dbReference type="GO" id="GO:0005484">
    <property type="term" value="F:SNAP receptor activity"/>
    <property type="evidence" value="ECO:0007669"/>
    <property type="project" value="TreeGrafter"/>
</dbReference>
<dbReference type="GO" id="GO:0007034">
    <property type="term" value="P:vacuolar transport"/>
    <property type="evidence" value="ECO:0007669"/>
    <property type="project" value="UniProtKB-ARBA"/>
</dbReference>
<evidence type="ECO:0000259" key="8">
    <source>
        <dbReference type="PROSITE" id="PS50195"/>
    </source>
</evidence>
<dbReference type="InterPro" id="IPR001683">
    <property type="entry name" value="PX_dom"/>
</dbReference>
<reference evidence="9" key="3">
    <citation type="submission" date="2023-11" db="EMBL/GenBank/DDBJ databases">
        <authorList>
            <person name="Beijen E."/>
            <person name="Ohm R.A."/>
        </authorList>
    </citation>
    <scope>NUCLEOTIDE SEQUENCE</scope>
    <source>
        <strain evidence="9">CBS 150709</strain>
    </source>
</reference>
<evidence type="ECO:0000256" key="1">
    <source>
        <dbReference type="ARBA" id="ARBA00004116"/>
    </source>
</evidence>
<keyword evidence="12" id="KW-1185">Reference proteome</keyword>
<dbReference type="PROSITE" id="PS50195">
    <property type="entry name" value="PX"/>
    <property type="match status" value="1"/>
</dbReference>
<organism evidence="10 11">
    <name type="scientific">Purpureocillium lilacinum</name>
    <name type="common">Paecilomyces lilacinus</name>
    <dbReference type="NCBI Taxonomy" id="33203"/>
    <lineage>
        <taxon>Eukaryota</taxon>
        <taxon>Fungi</taxon>
        <taxon>Dikarya</taxon>
        <taxon>Ascomycota</taxon>
        <taxon>Pezizomycotina</taxon>
        <taxon>Sordariomycetes</taxon>
        <taxon>Hypocreomycetidae</taxon>
        <taxon>Hypocreales</taxon>
        <taxon>Ophiocordycipitaceae</taxon>
        <taxon>Purpureocillium</taxon>
    </lineage>
</organism>
<evidence type="ECO:0000256" key="3">
    <source>
        <dbReference type="ARBA" id="ARBA00023054"/>
    </source>
</evidence>
<dbReference type="GO" id="GO:0097576">
    <property type="term" value="P:vacuole fusion"/>
    <property type="evidence" value="ECO:0007669"/>
    <property type="project" value="UniProtKB-ARBA"/>
</dbReference>
<gene>
    <name evidence="10" type="ORF">PCL_00299</name>
    <name evidence="9" type="ORF">Purlil1_10036</name>
</gene>
<dbReference type="GO" id="GO:0000149">
    <property type="term" value="F:SNARE binding"/>
    <property type="evidence" value="ECO:0007669"/>
    <property type="project" value="TreeGrafter"/>
</dbReference>
<dbReference type="SUPFAM" id="SSF58038">
    <property type="entry name" value="SNARE fusion complex"/>
    <property type="match status" value="1"/>
</dbReference>
<evidence type="ECO:0000256" key="2">
    <source>
        <dbReference type="ARBA" id="ARBA00022554"/>
    </source>
</evidence>
<feature type="region of interest" description="Disordered" evidence="6">
    <location>
        <begin position="109"/>
        <end position="147"/>
    </location>
</feature>
<dbReference type="GO" id="GO:0048278">
    <property type="term" value="P:vesicle docking"/>
    <property type="evidence" value="ECO:0007669"/>
    <property type="project" value="TreeGrafter"/>
</dbReference>
<dbReference type="Gene3D" id="1.20.5.110">
    <property type="match status" value="1"/>
</dbReference>
<feature type="coiled-coil region" evidence="5">
    <location>
        <begin position="437"/>
        <end position="492"/>
    </location>
</feature>
<feature type="domain" description="PX" evidence="8">
    <location>
        <begin position="132"/>
        <end position="247"/>
    </location>
</feature>